<dbReference type="VEuPathDB" id="VectorBase:SSCA006040"/>
<proteinExistence type="inferred from homology"/>
<evidence type="ECO:0000256" key="2">
    <source>
        <dbReference type="ARBA" id="ARBA00010532"/>
    </source>
</evidence>
<keyword evidence="4" id="KW-1133">Transmembrane helix</keyword>
<reference evidence="7 8" key="1">
    <citation type="journal article" date="2015" name="Parasit. Vectors">
        <title>Draft genome of the scabies mite.</title>
        <authorList>
            <person name="Rider S.D.Jr."/>
            <person name="Morgan M.S."/>
            <person name="Arlian L.G."/>
        </authorList>
    </citation>
    <scope>NUCLEOTIDE SEQUENCE [LARGE SCALE GENOMIC DNA]</scope>
    <source>
        <strain evidence="7">Arlian Lab</strain>
    </source>
</reference>
<evidence type="ECO:0000256" key="4">
    <source>
        <dbReference type="ARBA" id="ARBA00022989"/>
    </source>
</evidence>
<organism evidence="7 8">
    <name type="scientific">Sarcoptes scabiei</name>
    <name type="common">Itch mite</name>
    <name type="synonym">Acarus scabiei</name>
    <dbReference type="NCBI Taxonomy" id="52283"/>
    <lineage>
        <taxon>Eukaryota</taxon>
        <taxon>Metazoa</taxon>
        <taxon>Ecdysozoa</taxon>
        <taxon>Arthropoda</taxon>
        <taxon>Chelicerata</taxon>
        <taxon>Arachnida</taxon>
        <taxon>Acari</taxon>
        <taxon>Acariformes</taxon>
        <taxon>Sarcoptiformes</taxon>
        <taxon>Astigmata</taxon>
        <taxon>Psoroptidia</taxon>
        <taxon>Sarcoptoidea</taxon>
        <taxon>Sarcoptidae</taxon>
        <taxon>Sarcoptinae</taxon>
        <taxon>Sarcoptes</taxon>
    </lineage>
</organism>
<comment type="similarity">
    <text evidence="2">Belongs to the CD36 family.</text>
</comment>
<dbReference type="PRINTS" id="PR01609">
    <property type="entry name" value="CD36FAMILY"/>
</dbReference>
<protein>
    <submittedName>
        <fullName evidence="7">CD36-like protein 1</fullName>
    </submittedName>
</protein>
<dbReference type="PANTHER" id="PTHR11923">
    <property type="entry name" value="SCAVENGER RECEPTOR CLASS B TYPE-1 SR-B1"/>
    <property type="match status" value="1"/>
</dbReference>
<dbReference type="GO" id="GO:0005737">
    <property type="term" value="C:cytoplasm"/>
    <property type="evidence" value="ECO:0007669"/>
    <property type="project" value="TreeGrafter"/>
</dbReference>
<accession>A0A131ZUV8</accession>
<dbReference type="Proteomes" id="UP000616769">
    <property type="component" value="Unassembled WGS sequence"/>
</dbReference>
<name>A0A131ZUV8_SARSC</name>
<dbReference type="AlphaFoldDB" id="A0A131ZUV8"/>
<evidence type="ECO:0000256" key="3">
    <source>
        <dbReference type="ARBA" id="ARBA00022692"/>
    </source>
</evidence>
<evidence type="ECO:0000256" key="1">
    <source>
        <dbReference type="ARBA" id="ARBA00004370"/>
    </source>
</evidence>
<dbReference type="EMBL" id="JXLN01002203">
    <property type="protein sequence ID" value="KPM02543.1"/>
    <property type="molecule type" value="Genomic_DNA"/>
</dbReference>
<evidence type="ECO:0000256" key="5">
    <source>
        <dbReference type="ARBA" id="ARBA00023136"/>
    </source>
</evidence>
<keyword evidence="3" id="KW-0812">Transmembrane</keyword>
<dbReference type="GO" id="GO:0005044">
    <property type="term" value="F:scavenger receptor activity"/>
    <property type="evidence" value="ECO:0007669"/>
    <property type="project" value="TreeGrafter"/>
</dbReference>
<comment type="subcellular location">
    <subcellularLocation>
        <location evidence="1">Membrane</location>
    </subcellularLocation>
</comment>
<evidence type="ECO:0000313" key="7">
    <source>
        <dbReference type="EMBL" id="KPM02543.1"/>
    </source>
</evidence>
<dbReference type="PANTHER" id="PTHR11923:SF51">
    <property type="entry name" value="LYSOSOME MEMBRANE PROTEIN 2"/>
    <property type="match status" value="1"/>
</dbReference>
<dbReference type="InterPro" id="IPR002159">
    <property type="entry name" value="CD36_fam"/>
</dbReference>
<evidence type="ECO:0000313" key="8">
    <source>
        <dbReference type="Proteomes" id="UP000616769"/>
    </source>
</evidence>
<evidence type="ECO:0000256" key="6">
    <source>
        <dbReference type="ARBA" id="ARBA00023180"/>
    </source>
</evidence>
<gene>
    <name evidence="7" type="ORF">QR98_0009580</name>
</gene>
<dbReference type="Pfam" id="PF01130">
    <property type="entry name" value="CD36"/>
    <property type="match status" value="1"/>
</dbReference>
<dbReference type="OrthoDB" id="18585at2759"/>
<keyword evidence="6" id="KW-0325">Glycoprotein</keyword>
<sequence length="423" mass="48988">MDPKENRNHQKRLIIVTLILFITSLIYVKLDSLIEILLRKEIFINDEHNEYTRSWMNPPVPINFDIYVFSIANPGNVFKKSKPKLKEYGPFSYDMKIEKEILSFSADQKIVKFYDIQSYYFKYGQSKGQLFQQVYVINFPAFAMASMVHSFVSSLPFANGLYPVVFGMLNAFFGSHRETAIKKLTVGQLLHGYRFEILDTMDKIAKPLALFGISLPDTGLADNKFGILWSKNLTRNGPYQVFTGRDDTNVLEMNAYKGKQSVFELIDKFESFLFRISFKLFYNRNLEFYDESSCNALNGTEGSALGLNVERHDYYIFQDDLCRSMKLTYVKDNWVNGIKTYRFIIDKKTFSSPEKNYENRCFCTDPSDEDFCDGVLNLFPCLKAPFGLSFPHLLYAGSKHKNSVLNLNPIVEKHLTFVEIEPN</sequence>
<comment type="caution">
    <text evidence="7">The sequence shown here is derived from an EMBL/GenBank/DDBJ whole genome shotgun (WGS) entry which is preliminary data.</text>
</comment>
<dbReference type="GO" id="GO:0016020">
    <property type="term" value="C:membrane"/>
    <property type="evidence" value="ECO:0007669"/>
    <property type="project" value="UniProtKB-SubCell"/>
</dbReference>
<keyword evidence="5" id="KW-0472">Membrane</keyword>